<dbReference type="Pfam" id="PF10455">
    <property type="entry name" value="BAR_2"/>
    <property type="match status" value="1"/>
</dbReference>
<evidence type="ECO:0000313" key="1">
    <source>
        <dbReference type="EMBL" id="KAA8902640.1"/>
    </source>
</evidence>
<dbReference type="SUPFAM" id="SSF103657">
    <property type="entry name" value="BAR/IMD domain-like"/>
    <property type="match status" value="1"/>
</dbReference>
<dbReference type="InterPro" id="IPR027267">
    <property type="entry name" value="AH/BAR_dom_sf"/>
</dbReference>
<evidence type="ECO:0000313" key="2">
    <source>
        <dbReference type="Proteomes" id="UP000449547"/>
    </source>
</evidence>
<comment type="caution">
    <text evidence="1">The sequence shown here is derived from an EMBL/GenBank/DDBJ whole genome shotgun (WGS) entry which is preliminary data.</text>
</comment>
<evidence type="ECO:0008006" key="3">
    <source>
        <dbReference type="Google" id="ProtNLM"/>
    </source>
</evidence>
<sequence length="331" mass="37384">MSFKFPSFSLESLQNSLPTMESVKESFNKVSKDIQPFAERTGQMINNQVAQLQQLASEAQGNAEVSELPADYLELERQCDALLRLYQELIQFDNDTYAKVSYDYPPGNYAINRLRDANVSGAISNKFNQLKNAASPQEFEQAILGGGDQPEENPAEDEYHIQQVVIPKTLYGHLATIAQTNADELQKSDSPIALVLMQMSSSYTEVALARLDQDKKINEVSHQLVQVLNHQFISVNELRKKVYAARAEFDSFRAKHQEDEENEELIAKEDTLVSATEVAVVEMKRLLQPSKNVDLLKQLAQAQVEYHQEAAKRLQAMLDQVKSVDVKDDEE</sequence>
<name>A0A642UPC2_DIURU</name>
<dbReference type="Proteomes" id="UP000449547">
    <property type="component" value="Unassembled WGS sequence"/>
</dbReference>
<dbReference type="RefSeq" id="XP_034012464.1">
    <property type="nucleotide sequence ID" value="XM_034155434.1"/>
</dbReference>
<dbReference type="InterPro" id="IPR018859">
    <property type="entry name" value="BAR_dom-cont"/>
</dbReference>
<organism evidence="1 2">
    <name type="scientific">Diutina rugosa</name>
    <name type="common">Yeast</name>
    <name type="synonym">Candida rugosa</name>
    <dbReference type="NCBI Taxonomy" id="5481"/>
    <lineage>
        <taxon>Eukaryota</taxon>
        <taxon>Fungi</taxon>
        <taxon>Dikarya</taxon>
        <taxon>Ascomycota</taxon>
        <taxon>Saccharomycotina</taxon>
        <taxon>Pichiomycetes</taxon>
        <taxon>Debaryomycetaceae</taxon>
        <taxon>Diutina</taxon>
    </lineage>
</organism>
<dbReference type="VEuPathDB" id="FungiDB:DIURU_002749"/>
<reference evidence="1 2" key="1">
    <citation type="submission" date="2019-07" db="EMBL/GenBank/DDBJ databases">
        <title>Genome assembly of two rare yeast pathogens: Diutina rugosa and Trichomonascus ciferrii.</title>
        <authorList>
            <person name="Mixao V."/>
            <person name="Saus E."/>
            <person name="Hansen A."/>
            <person name="Lass-Flor C."/>
            <person name="Gabaldon T."/>
        </authorList>
    </citation>
    <scope>NUCLEOTIDE SEQUENCE [LARGE SCALE GENOMIC DNA]</scope>
    <source>
        <strain evidence="1 2">CBS 613</strain>
    </source>
</reference>
<dbReference type="GeneID" id="54781400"/>
<protein>
    <recommendedName>
        <fullName evidence="3">BAR domain-containing protein</fullName>
    </recommendedName>
</protein>
<dbReference type="OrthoDB" id="5549748at2759"/>
<dbReference type="EMBL" id="SWFT01000085">
    <property type="protein sequence ID" value="KAA8902640.1"/>
    <property type="molecule type" value="Genomic_DNA"/>
</dbReference>
<accession>A0A642UPC2</accession>
<dbReference type="AlphaFoldDB" id="A0A642UPC2"/>
<proteinExistence type="predicted"/>
<dbReference type="Gene3D" id="1.20.1270.60">
    <property type="entry name" value="Arfaptin homology (AH) domain/BAR domain"/>
    <property type="match status" value="1"/>
</dbReference>
<gene>
    <name evidence="1" type="ORF">DIURU_002749</name>
</gene>
<dbReference type="OMA" id="LQLEANC"/>
<keyword evidence="2" id="KW-1185">Reference proteome</keyword>